<dbReference type="OrthoDB" id="8357778at2"/>
<proteinExistence type="predicted"/>
<evidence type="ECO:0000313" key="6">
    <source>
        <dbReference type="EMBL" id="PWE29829.1"/>
    </source>
</evidence>
<dbReference type="Proteomes" id="UP000244940">
    <property type="component" value="Unassembled WGS sequence"/>
</dbReference>
<gene>
    <name evidence="6" type="ORF">C4N9_07895</name>
</gene>
<dbReference type="PROSITE" id="PS51078">
    <property type="entry name" value="ICLR_ED"/>
    <property type="match status" value="1"/>
</dbReference>
<evidence type="ECO:0000256" key="1">
    <source>
        <dbReference type="ARBA" id="ARBA00023015"/>
    </source>
</evidence>
<dbReference type="PROSITE" id="PS51077">
    <property type="entry name" value="HTH_ICLR"/>
    <property type="match status" value="1"/>
</dbReference>
<reference evidence="6 7" key="1">
    <citation type="submission" date="2018-05" db="EMBL/GenBank/DDBJ databases">
        <title>Pararhodobacter marina sp. nov., isolated from deep-sea water of the Indian Ocean.</title>
        <authorList>
            <person name="Lai Q.Sr."/>
            <person name="Liu X."/>
            <person name="Shao Z."/>
        </authorList>
    </citation>
    <scope>NUCLEOTIDE SEQUENCE [LARGE SCALE GENOMIC DNA]</scope>
    <source>
        <strain evidence="6 7">CIC4N-9</strain>
    </source>
</reference>
<comment type="caution">
    <text evidence="6">The sequence shown here is derived from an EMBL/GenBank/DDBJ whole genome shotgun (WGS) entry which is preliminary data.</text>
</comment>
<dbReference type="SUPFAM" id="SSF55781">
    <property type="entry name" value="GAF domain-like"/>
    <property type="match status" value="1"/>
</dbReference>
<dbReference type="EMBL" id="QEYD01000004">
    <property type="protein sequence ID" value="PWE29829.1"/>
    <property type="molecule type" value="Genomic_DNA"/>
</dbReference>
<dbReference type="GO" id="GO:0045892">
    <property type="term" value="P:negative regulation of DNA-templated transcription"/>
    <property type="evidence" value="ECO:0007669"/>
    <property type="project" value="TreeGrafter"/>
</dbReference>
<dbReference type="InterPro" id="IPR050707">
    <property type="entry name" value="HTH_MetabolicPath_Reg"/>
</dbReference>
<keyword evidence="3" id="KW-0804">Transcription</keyword>
<dbReference type="PANTHER" id="PTHR30136:SF34">
    <property type="entry name" value="TRANSCRIPTIONAL REGULATOR"/>
    <property type="match status" value="1"/>
</dbReference>
<dbReference type="SUPFAM" id="SSF46785">
    <property type="entry name" value="Winged helix' DNA-binding domain"/>
    <property type="match status" value="1"/>
</dbReference>
<dbReference type="AlphaFoldDB" id="A0A2U2CD93"/>
<dbReference type="SMART" id="SM00346">
    <property type="entry name" value="HTH_ICLR"/>
    <property type="match status" value="1"/>
</dbReference>
<evidence type="ECO:0000313" key="7">
    <source>
        <dbReference type="Proteomes" id="UP000244940"/>
    </source>
</evidence>
<keyword evidence="1" id="KW-0805">Transcription regulation</keyword>
<protein>
    <submittedName>
        <fullName evidence="6">IclR family transcriptional regulator</fullName>
    </submittedName>
</protein>
<sequence>MRGLAVLQAFTPLKPELTLTGIANELGITRSAAFRTVHTLVSEGYLLATREGTCYRLGPAVVRLSYGYHASRELLEVAQPVLAKVRDVHDWSTHLGVLDGRHVLYLMRLPATGGLSSLVHVGSRLPAATTAMGRVLLSGKPESFLRKLYDDLEPRAVEAILTRAAQDRTTGHVAGIGSFESGLSSMAAPVLDLTGEVVAAISATRSTETIPDDIAHALNDAGARISRGLGWRPVA</sequence>
<dbReference type="InterPro" id="IPR005471">
    <property type="entry name" value="Tscrpt_reg_IclR_N"/>
</dbReference>
<dbReference type="Gene3D" id="1.10.10.10">
    <property type="entry name" value="Winged helix-like DNA-binding domain superfamily/Winged helix DNA-binding domain"/>
    <property type="match status" value="1"/>
</dbReference>
<dbReference type="InterPro" id="IPR014757">
    <property type="entry name" value="Tscrpt_reg_IclR_C"/>
</dbReference>
<accession>A0A2U2CD93</accession>
<dbReference type="InterPro" id="IPR029016">
    <property type="entry name" value="GAF-like_dom_sf"/>
</dbReference>
<organism evidence="6 7">
    <name type="scientific">Pararhodobacter marinus</name>
    <dbReference type="NCBI Taxonomy" id="2184063"/>
    <lineage>
        <taxon>Bacteria</taxon>
        <taxon>Pseudomonadati</taxon>
        <taxon>Pseudomonadota</taxon>
        <taxon>Alphaproteobacteria</taxon>
        <taxon>Rhodobacterales</taxon>
        <taxon>Paracoccaceae</taxon>
        <taxon>Pararhodobacter</taxon>
    </lineage>
</organism>
<dbReference type="GO" id="GO:0003677">
    <property type="term" value="F:DNA binding"/>
    <property type="evidence" value="ECO:0007669"/>
    <property type="project" value="UniProtKB-KW"/>
</dbReference>
<dbReference type="InterPro" id="IPR036390">
    <property type="entry name" value="WH_DNA-bd_sf"/>
</dbReference>
<feature type="domain" description="IclR-ED" evidence="5">
    <location>
        <begin position="60"/>
        <end position="231"/>
    </location>
</feature>
<dbReference type="Pfam" id="PF01614">
    <property type="entry name" value="IclR_C"/>
    <property type="match status" value="1"/>
</dbReference>
<evidence type="ECO:0000256" key="3">
    <source>
        <dbReference type="ARBA" id="ARBA00023163"/>
    </source>
</evidence>
<keyword evidence="7" id="KW-1185">Reference proteome</keyword>
<feature type="domain" description="HTH iclR-type" evidence="4">
    <location>
        <begin position="1"/>
        <end position="59"/>
    </location>
</feature>
<dbReference type="InterPro" id="IPR036388">
    <property type="entry name" value="WH-like_DNA-bd_sf"/>
</dbReference>
<name>A0A2U2CD93_9RHOB</name>
<dbReference type="PANTHER" id="PTHR30136">
    <property type="entry name" value="HELIX-TURN-HELIX TRANSCRIPTIONAL REGULATOR, ICLR FAMILY"/>
    <property type="match status" value="1"/>
</dbReference>
<dbReference type="GO" id="GO:0003700">
    <property type="term" value="F:DNA-binding transcription factor activity"/>
    <property type="evidence" value="ECO:0007669"/>
    <property type="project" value="TreeGrafter"/>
</dbReference>
<evidence type="ECO:0000259" key="5">
    <source>
        <dbReference type="PROSITE" id="PS51078"/>
    </source>
</evidence>
<dbReference type="Pfam" id="PF09339">
    <property type="entry name" value="HTH_IclR"/>
    <property type="match status" value="1"/>
</dbReference>
<dbReference type="Gene3D" id="3.30.450.40">
    <property type="match status" value="1"/>
</dbReference>
<keyword evidence="2" id="KW-0238">DNA-binding</keyword>
<evidence type="ECO:0000259" key="4">
    <source>
        <dbReference type="PROSITE" id="PS51077"/>
    </source>
</evidence>
<evidence type="ECO:0000256" key="2">
    <source>
        <dbReference type="ARBA" id="ARBA00023125"/>
    </source>
</evidence>